<keyword evidence="7 10" id="KW-1133">Transmembrane helix</keyword>
<organism evidence="13 14">
    <name type="scientific">Cuscuta epithymum</name>
    <dbReference type="NCBI Taxonomy" id="186058"/>
    <lineage>
        <taxon>Eukaryota</taxon>
        <taxon>Viridiplantae</taxon>
        <taxon>Streptophyta</taxon>
        <taxon>Embryophyta</taxon>
        <taxon>Tracheophyta</taxon>
        <taxon>Spermatophyta</taxon>
        <taxon>Magnoliopsida</taxon>
        <taxon>eudicotyledons</taxon>
        <taxon>Gunneridae</taxon>
        <taxon>Pentapetalae</taxon>
        <taxon>asterids</taxon>
        <taxon>lamiids</taxon>
        <taxon>Solanales</taxon>
        <taxon>Convolvulaceae</taxon>
        <taxon>Cuscuteae</taxon>
        <taxon>Cuscuta</taxon>
        <taxon>Cuscuta subgen. Cuscuta</taxon>
    </lineage>
</organism>
<evidence type="ECO:0000256" key="5">
    <source>
        <dbReference type="ARBA" id="ARBA00022692"/>
    </source>
</evidence>
<keyword evidence="9 10" id="KW-0472">Membrane</keyword>
<evidence type="ECO:0000256" key="4">
    <source>
        <dbReference type="ARBA" id="ARBA00022538"/>
    </source>
</evidence>
<dbReference type="GO" id="GO:0015079">
    <property type="term" value="F:potassium ion transmembrane transporter activity"/>
    <property type="evidence" value="ECO:0007669"/>
    <property type="project" value="UniProtKB-UniRule"/>
</dbReference>
<comment type="similarity">
    <text evidence="2 10">Belongs to the HAK/KUP transporter (TC 2.A.72.3) family.</text>
</comment>
<evidence type="ECO:0000256" key="2">
    <source>
        <dbReference type="ARBA" id="ARBA00008440"/>
    </source>
</evidence>
<accession>A0AAV0GF43</accession>
<evidence type="ECO:0000256" key="10">
    <source>
        <dbReference type="RuleBase" id="RU321113"/>
    </source>
</evidence>
<feature type="transmembrane region" description="Helical" evidence="10">
    <location>
        <begin position="264"/>
        <end position="283"/>
    </location>
</feature>
<name>A0AAV0GF43_9ASTE</name>
<evidence type="ECO:0000256" key="1">
    <source>
        <dbReference type="ARBA" id="ARBA00004651"/>
    </source>
</evidence>
<evidence type="ECO:0000313" key="13">
    <source>
        <dbReference type="EMBL" id="CAH9146601.1"/>
    </source>
</evidence>
<dbReference type="PANTHER" id="PTHR30540:SF98">
    <property type="entry name" value="POTASSIUM TRANSPORTER 6"/>
    <property type="match status" value="1"/>
</dbReference>
<feature type="domain" description="K+ potassium transporter integral membrane" evidence="11">
    <location>
        <begin position="1"/>
        <end position="356"/>
    </location>
</feature>
<feature type="transmembrane region" description="Helical" evidence="10">
    <location>
        <begin position="32"/>
        <end position="52"/>
    </location>
</feature>
<evidence type="ECO:0000256" key="8">
    <source>
        <dbReference type="ARBA" id="ARBA00023065"/>
    </source>
</evidence>
<feature type="transmembrane region" description="Helical" evidence="10">
    <location>
        <begin position="105"/>
        <end position="124"/>
    </location>
</feature>
<dbReference type="NCBIfam" id="TIGR00794">
    <property type="entry name" value="kup"/>
    <property type="match status" value="1"/>
</dbReference>
<evidence type="ECO:0000256" key="3">
    <source>
        <dbReference type="ARBA" id="ARBA00022448"/>
    </source>
</evidence>
<proteinExistence type="inferred from homology"/>
<keyword evidence="6 10" id="KW-0630">Potassium</keyword>
<dbReference type="GO" id="GO:0005886">
    <property type="term" value="C:plasma membrane"/>
    <property type="evidence" value="ECO:0007669"/>
    <property type="project" value="UniProtKB-SubCell"/>
</dbReference>
<sequence length="611" mass="68022">MVIGDGILSPAISVFSAVSGLELAISKEHNKYIGVPVACTILIALFSLQHYGTHRVGFLFAPVVITWLLCISSIGLYNIIHWNPRVYQALSPHYMYKFLKKTQRGGWMSLGGILLCITGSEAMFADLGHFSQLSIQIAFTCLVYPSLILAYMGQAAYMSQHHVIDSNYHIGFYVSVPEKLRWPVLVIAILAAVVGSQSIITGTFSIIKQCSSLGCFPGVKIVHTSSKIHGQIYIPEINWTLLLLCLAVTLGFRDTKRLGNASGLAVITVMLVTTCLMSLVIVLCWHKSFILAIAFVLFFGSIEALYFSASLIKFLEGAWVPIALAFIFMMVMCAWHYGLLKKYEFDVQNKVSVDWLLGLGPTLGIVRVKGIGLIHTDLVSGIPAIFSHFVTNLPAFHQVLVFLCVKSVPIPHVKHKERFLVGRIGPREYRIYRCIVRYGYRDAHKDDSDFENDLLCSIAEFIRAGGNGEVEDSMRMAVVGTPSTYLDGGVHVCEEERGEGGRGETSEIREEAIKSPVILKRRKRVRFVVPESPNIDQEARAELQELMEAREAGMAYILGHSYMQAKRGSSFFKKMVINFGYEFLRRNSRPPGYVLSVPHASTLEVGMVYNV</sequence>
<dbReference type="EMBL" id="CAMAPF010001107">
    <property type="protein sequence ID" value="CAH9146601.1"/>
    <property type="molecule type" value="Genomic_DNA"/>
</dbReference>
<dbReference type="PANTHER" id="PTHR30540">
    <property type="entry name" value="OSMOTIC STRESS POTASSIUM TRANSPORTER"/>
    <property type="match status" value="1"/>
</dbReference>
<evidence type="ECO:0000259" key="12">
    <source>
        <dbReference type="Pfam" id="PF22776"/>
    </source>
</evidence>
<dbReference type="Pfam" id="PF22776">
    <property type="entry name" value="K_trans_C"/>
    <property type="match status" value="1"/>
</dbReference>
<gene>
    <name evidence="13" type="ORF">CEPIT_LOCUS43109</name>
</gene>
<feature type="transmembrane region" description="Helical" evidence="10">
    <location>
        <begin position="232"/>
        <end position="252"/>
    </location>
</feature>
<feature type="domain" description="K+ potassium transporter C-terminal" evidence="12">
    <location>
        <begin position="370"/>
        <end position="610"/>
    </location>
</feature>
<comment type="subcellular location">
    <subcellularLocation>
        <location evidence="1">Cell membrane</location>
        <topology evidence="1">Multi-pass membrane protein</topology>
    </subcellularLocation>
    <subcellularLocation>
        <location evidence="10">Membrane</location>
        <topology evidence="10">Multi-pass membrane protein</topology>
    </subcellularLocation>
</comment>
<feature type="transmembrane region" description="Helical" evidence="10">
    <location>
        <begin position="130"/>
        <end position="152"/>
    </location>
</feature>
<keyword evidence="8 10" id="KW-0406">Ion transport</keyword>
<evidence type="ECO:0000256" key="6">
    <source>
        <dbReference type="ARBA" id="ARBA00022958"/>
    </source>
</evidence>
<feature type="transmembrane region" description="Helical" evidence="10">
    <location>
        <begin position="319"/>
        <end position="340"/>
    </location>
</feature>
<dbReference type="InterPro" id="IPR053952">
    <property type="entry name" value="K_trans_C"/>
</dbReference>
<evidence type="ECO:0000256" key="7">
    <source>
        <dbReference type="ARBA" id="ARBA00022989"/>
    </source>
</evidence>
<dbReference type="Proteomes" id="UP001152523">
    <property type="component" value="Unassembled WGS sequence"/>
</dbReference>
<reference evidence="13" key="1">
    <citation type="submission" date="2022-07" db="EMBL/GenBank/DDBJ databases">
        <authorList>
            <person name="Macas J."/>
            <person name="Novak P."/>
            <person name="Neumann P."/>
        </authorList>
    </citation>
    <scope>NUCLEOTIDE SEQUENCE</scope>
</reference>
<dbReference type="InterPro" id="IPR003855">
    <property type="entry name" value="K+_transporter"/>
</dbReference>
<dbReference type="InterPro" id="IPR053951">
    <property type="entry name" value="K_trans_N"/>
</dbReference>
<evidence type="ECO:0000313" key="14">
    <source>
        <dbReference type="Proteomes" id="UP001152523"/>
    </source>
</evidence>
<comment type="caution">
    <text evidence="10">Lacks conserved residue(s) required for the propagation of feature annotation.</text>
</comment>
<keyword evidence="3" id="KW-0813">Transport</keyword>
<keyword evidence="14" id="KW-1185">Reference proteome</keyword>
<feature type="transmembrane region" description="Helical" evidence="10">
    <location>
        <begin position="289"/>
        <end position="307"/>
    </location>
</feature>
<evidence type="ECO:0000259" key="11">
    <source>
        <dbReference type="Pfam" id="PF02705"/>
    </source>
</evidence>
<dbReference type="AlphaFoldDB" id="A0AAV0GF43"/>
<feature type="transmembrane region" description="Helical" evidence="10">
    <location>
        <begin position="184"/>
        <end position="207"/>
    </location>
</feature>
<feature type="transmembrane region" description="Helical" evidence="10">
    <location>
        <begin position="6"/>
        <end position="25"/>
    </location>
</feature>
<keyword evidence="5 10" id="KW-0812">Transmembrane</keyword>
<feature type="transmembrane region" description="Helical" evidence="10">
    <location>
        <begin position="58"/>
        <end position="80"/>
    </location>
</feature>
<comment type="function">
    <text evidence="10">Potassium transporter.</text>
</comment>
<keyword evidence="4 10" id="KW-0633">Potassium transport</keyword>
<protein>
    <recommendedName>
        <fullName evidence="10">Potassium transporter</fullName>
    </recommendedName>
</protein>
<comment type="caution">
    <text evidence="13">The sequence shown here is derived from an EMBL/GenBank/DDBJ whole genome shotgun (WGS) entry which is preliminary data.</text>
</comment>
<dbReference type="Pfam" id="PF02705">
    <property type="entry name" value="K_trans"/>
    <property type="match status" value="1"/>
</dbReference>
<evidence type="ECO:0000256" key="9">
    <source>
        <dbReference type="ARBA" id="ARBA00023136"/>
    </source>
</evidence>